<evidence type="ECO:0000313" key="2">
    <source>
        <dbReference type="EMBL" id="CAE0144895.1"/>
    </source>
</evidence>
<evidence type="ECO:0000256" key="1">
    <source>
        <dbReference type="SAM" id="MobiDB-lite"/>
    </source>
</evidence>
<dbReference type="EMBL" id="HBHX01064244">
    <property type="protein sequence ID" value="CAE0144895.1"/>
    <property type="molecule type" value="Transcribed_RNA"/>
</dbReference>
<reference evidence="2" key="1">
    <citation type="submission" date="2021-01" db="EMBL/GenBank/DDBJ databases">
        <authorList>
            <person name="Corre E."/>
            <person name="Pelletier E."/>
            <person name="Niang G."/>
            <person name="Scheremetjew M."/>
            <person name="Finn R."/>
            <person name="Kale V."/>
            <person name="Holt S."/>
            <person name="Cochrane G."/>
            <person name="Meng A."/>
            <person name="Brown T."/>
            <person name="Cohen L."/>
        </authorList>
    </citation>
    <scope>NUCLEOTIDE SEQUENCE</scope>
    <source>
        <strain evidence="2">CCMP281</strain>
    </source>
</reference>
<feature type="region of interest" description="Disordered" evidence="1">
    <location>
        <begin position="1"/>
        <end position="27"/>
    </location>
</feature>
<gene>
    <name evidence="2" type="ORF">HERI1096_LOCUS35565</name>
</gene>
<dbReference type="AlphaFoldDB" id="A0A7S3BTT1"/>
<protein>
    <submittedName>
        <fullName evidence="2">Uncharacterized protein</fullName>
    </submittedName>
</protein>
<proteinExistence type="predicted"/>
<sequence>MQGKGGITHSRLPAIEAASEVTGRNHRERARFRSELSDALASLPKLQGRRAADPALDRAVATLLSRVGPRLPPCLPPLPSKGSHVPPAQQTSLLTPGMTTMQRSYLHHPAAMRLSFFQVETRRRKPRDETTEYCEMVFQKRSLARLDPLNSQHNPLQLPWRQ</sequence>
<organism evidence="2">
    <name type="scientific">Haptolina ericina</name>
    <dbReference type="NCBI Taxonomy" id="156174"/>
    <lineage>
        <taxon>Eukaryota</taxon>
        <taxon>Haptista</taxon>
        <taxon>Haptophyta</taxon>
        <taxon>Prymnesiophyceae</taxon>
        <taxon>Prymnesiales</taxon>
        <taxon>Prymnesiaceae</taxon>
        <taxon>Haptolina</taxon>
    </lineage>
</organism>
<accession>A0A7S3BTT1</accession>
<name>A0A7S3BTT1_9EUKA</name>